<feature type="transmembrane region" description="Helical" evidence="1">
    <location>
        <begin position="203"/>
        <end position="219"/>
    </location>
</feature>
<organism evidence="2 3">
    <name type="scientific">Haloflavibacter putidus</name>
    <dbReference type="NCBI Taxonomy" id="2576776"/>
    <lineage>
        <taxon>Bacteria</taxon>
        <taxon>Pseudomonadati</taxon>
        <taxon>Bacteroidota</taxon>
        <taxon>Flavobacteriia</taxon>
        <taxon>Flavobacteriales</taxon>
        <taxon>Flavobacteriaceae</taxon>
        <taxon>Haloflavibacter</taxon>
    </lineage>
</organism>
<keyword evidence="1" id="KW-0812">Transmembrane</keyword>
<feature type="transmembrane region" description="Helical" evidence="1">
    <location>
        <begin position="12"/>
        <end position="33"/>
    </location>
</feature>
<feature type="transmembrane region" description="Helical" evidence="1">
    <location>
        <begin position="39"/>
        <end position="61"/>
    </location>
</feature>
<dbReference type="EMBL" id="VIAR01000014">
    <property type="protein sequence ID" value="TQD34368.1"/>
    <property type="molecule type" value="Genomic_DNA"/>
</dbReference>
<keyword evidence="1" id="KW-0472">Membrane</keyword>
<dbReference type="AlphaFoldDB" id="A0A507ZEM3"/>
<dbReference type="RefSeq" id="WP_141422573.1">
    <property type="nucleotide sequence ID" value="NZ_VIAR01000014.1"/>
</dbReference>
<feature type="transmembrane region" description="Helical" evidence="1">
    <location>
        <begin position="250"/>
        <end position="270"/>
    </location>
</feature>
<gene>
    <name evidence="2" type="ORF">FKR84_12065</name>
</gene>
<comment type="caution">
    <text evidence="2">The sequence shown here is derived from an EMBL/GenBank/DDBJ whole genome shotgun (WGS) entry which is preliminary data.</text>
</comment>
<sequence length="271" mass="31546">MKIFKQAFNFYIDSSIHVSLAICALFIISFLRFDLPIDIDLLFFVFFASITAYNFVKYAGIAKLHHRSLTSQLKVIQVFSLVCFLVLLYLISLQSRLTLLICSILAVFTFLYAVPFLPNKKNLRNLKSLKIFIIAFVWAAVGAFLPWQNLESLLQVEVFWLFVQYFLFVVSITLPFELRDLHYDKLALGTIPQKIGVPKTKRLGMVFLILVLLIQFLFFKENWQVDLSLLFICLVASLFLIFSSVKQKKYFASFWVEALPIFWIILLYSLL</sequence>
<evidence type="ECO:0000313" key="3">
    <source>
        <dbReference type="Proteomes" id="UP000317169"/>
    </source>
</evidence>
<name>A0A507ZEM3_9FLAO</name>
<accession>A0A507ZEM3</accession>
<feature type="transmembrane region" description="Helical" evidence="1">
    <location>
        <begin position="129"/>
        <end position="147"/>
    </location>
</feature>
<dbReference type="OrthoDB" id="1467772at2"/>
<reference evidence="2 3" key="1">
    <citation type="submission" date="2019-06" db="EMBL/GenBank/DDBJ databases">
        <title>Flavibacter putida gen. nov., sp. nov., a novel marine bacterium of the family Flavobacteriaceae isolated from coastal seawater.</title>
        <authorList>
            <person name="Feng X."/>
        </authorList>
    </citation>
    <scope>NUCLEOTIDE SEQUENCE [LARGE SCALE GENOMIC DNA]</scope>
    <source>
        <strain evidence="2 3">PLHSN227</strain>
    </source>
</reference>
<feature type="transmembrane region" description="Helical" evidence="1">
    <location>
        <begin position="97"/>
        <end position="117"/>
    </location>
</feature>
<dbReference type="Proteomes" id="UP000317169">
    <property type="component" value="Unassembled WGS sequence"/>
</dbReference>
<proteinExistence type="predicted"/>
<evidence type="ECO:0000313" key="2">
    <source>
        <dbReference type="EMBL" id="TQD34368.1"/>
    </source>
</evidence>
<evidence type="ECO:0008006" key="4">
    <source>
        <dbReference type="Google" id="ProtNLM"/>
    </source>
</evidence>
<keyword evidence="1" id="KW-1133">Transmembrane helix</keyword>
<protein>
    <recommendedName>
        <fullName evidence="4">Prenyltransferase</fullName>
    </recommendedName>
</protein>
<feature type="transmembrane region" description="Helical" evidence="1">
    <location>
        <begin position="73"/>
        <end position="91"/>
    </location>
</feature>
<feature type="transmembrane region" description="Helical" evidence="1">
    <location>
        <begin position="225"/>
        <end position="243"/>
    </location>
</feature>
<feature type="transmembrane region" description="Helical" evidence="1">
    <location>
        <begin position="159"/>
        <end position="178"/>
    </location>
</feature>
<evidence type="ECO:0000256" key="1">
    <source>
        <dbReference type="SAM" id="Phobius"/>
    </source>
</evidence>
<keyword evidence="3" id="KW-1185">Reference proteome</keyword>